<dbReference type="OrthoDB" id="697275at2"/>
<dbReference type="RefSeq" id="WP_116855585.1">
    <property type="nucleotide sequence ID" value="NZ_QTJV01000009.1"/>
</dbReference>
<reference evidence="2 3" key="1">
    <citation type="submission" date="2018-08" db="EMBL/GenBank/DDBJ databases">
        <title>Chitinophaga sp. K20C18050901, a novel bacterium isolated from forest soil.</title>
        <authorList>
            <person name="Wang C."/>
        </authorList>
    </citation>
    <scope>NUCLEOTIDE SEQUENCE [LARGE SCALE GENOMIC DNA]</scope>
    <source>
        <strain evidence="2 3">K20C18050901</strain>
    </source>
</reference>
<keyword evidence="1" id="KW-0732">Signal</keyword>
<accession>A0A3E1NWU9</accession>
<gene>
    <name evidence="2" type="ORF">DXN04_22140</name>
</gene>
<organism evidence="2 3">
    <name type="scientific">Chitinophaga silvisoli</name>
    <dbReference type="NCBI Taxonomy" id="2291814"/>
    <lineage>
        <taxon>Bacteria</taxon>
        <taxon>Pseudomonadati</taxon>
        <taxon>Bacteroidota</taxon>
        <taxon>Chitinophagia</taxon>
        <taxon>Chitinophagales</taxon>
        <taxon>Chitinophagaceae</taxon>
        <taxon>Chitinophaga</taxon>
    </lineage>
</organism>
<dbReference type="Pfam" id="PF14903">
    <property type="entry name" value="WG_beta_rep"/>
    <property type="match status" value="1"/>
</dbReference>
<proteinExistence type="predicted"/>
<protein>
    <recommendedName>
        <fullName evidence="4">WG repeat-containing protein</fullName>
    </recommendedName>
</protein>
<evidence type="ECO:0000313" key="2">
    <source>
        <dbReference type="EMBL" id="RFM32392.1"/>
    </source>
</evidence>
<evidence type="ECO:0008006" key="4">
    <source>
        <dbReference type="Google" id="ProtNLM"/>
    </source>
</evidence>
<evidence type="ECO:0000313" key="3">
    <source>
        <dbReference type="Proteomes" id="UP000261174"/>
    </source>
</evidence>
<name>A0A3E1NWU9_9BACT</name>
<dbReference type="InterPro" id="IPR032774">
    <property type="entry name" value="WG_beta_rep"/>
</dbReference>
<dbReference type="AlphaFoldDB" id="A0A3E1NWU9"/>
<feature type="chain" id="PRO_5017679322" description="WG repeat-containing protein" evidence="1">
    <location>
        <begin position="20"/>
        <end position="344"/>
    </location>
</feature>
<dbReference type="EMBL" id="QTJV01000009">
    <property type="protein sequence ID" value="RFM32392.1"/>
    <property type="molecule type" value="Genomic_DNA"/>
</dbReference>
<keyword evidence="3" id="KW-1185">Reference proteome</keyword>
<sequence length="344" mass="39650">MRKTLLITTLLYCSHSLVAQDFTAIYNADSSLTGFKNAQSGVVLAPQFVQVGGNKFQDVVAVMTEEKAGNWHGYYLFRSMKKAGTDSLYMFDNAFDCENEGFIRFTDHKTDKTGVLNREGKVVVPAKYNYVSMVTNGVLVALQGAKKEPDGEHYFYSGGKVSLIDTSNQVLVEEFKEVPHLNMYSLQITDQPATDTTRVSYKGVNGLYYTIQVFNKEFSQWLRRDLLPGLTKEKMITHSFPEISYWDEAKGWVFEDREKFVEKHWDYIQAMFRQVEDFTFMTEGLNPYIFEGPRYNQYINNCFQAKEWRYPLISVFIGNSNEKGSLDFLRTDEGYRLIGLGFEK</sequence>
<evidence type="ECO:0000256" key="1">
    <source>
        <dbReference type="SAM" id="SignalP"/>
    </source>
</evidence>
<feature type="signal peptide" evidence="1">
    <location>
        <begin position="1"/>
        <end position="19"/>
    </location>
</feature>
<comment type="caution">
    <text evidence="2">The sequence shown here is derived from an EMBL/GenBank/DDBJ whole genome shotgun (WGS) entry which is preliminary data.</text>
</comment>
<dbReference type="Proteomes" id="UP000261174">
    <property type="component" value="Unassembled WGS sequence"/>
</dbReference>